<name>A0A0B7GQS8_TREPH</name>
<accession>A0A0B7GQS8</accession>
<reference evidence="2" key="1">
    <citation type="submission" date="2015-01" db="EMBL/GenBank/DDBJ databases">
        <authorList>
            <person name="Manzoor Shahid"/>
            <person name="Zubair Saima"/>
        </authorList>
    </citation>
    <scope>NUCLEOTIDE SEQUENCE [LARGE SCALE GENOMIC DNA]</scope>
    <source>
        <strain evidence="2">V1</strain>
    </source>
</reference>
<dbReference type="EMBL" id="CDNC01000004">
    <property type="protein sequence ID" value="CEM60939.1"/>
    <property type="molecule type" value="Genomic_DNA"/>
</dbReference>
<evidence type="ECO:0000313" key="2">
    <source>
        <dbReference type="Proteomes" id="UP000042527"/>
    </source>
</evidence>
<organism evidence="1 2">
    <name type="scientific">Treponema phagedenis</name>
    <dbReference type="NCBI Taxonomy" id="162"/>
    <lineage>
        <taxon>Bacteria</taxon>
        <taxon>Pseudomonadati</taxon>
        <taxon>Spirochaetota</taxon>
        <taxon>Spirochaetia</taxon>
        <taxon>Spirochaetales</taxon>
        <taxon>Treponemataceae</taxon>
        <taxon>Treponema</taxon>
    </lineage>
</organism>
<dbReference type="AlphaFoldDB" id="A0A0B7GQS8"/>
<keyword evidence="2" id="KW-1185">Reference proteome</keyword>
<dbReference type="Proteomes" id="UP000042527">
    <property type="component" value="Unassembled WGS sequence"/>
</dbReference>
<gene>
    <name evidence="1" type="ORF">TPHV1_120068</name>
</gene>
<sequence length="64" mass="7683">MFFLFLHYPIKIVKLKFIKRKKNVCKIAAHEIHVFISFLKMSVSKNRLFKRNSLFCLFIGSFSK</sequence>
<proteinExistence type="predicted"/>
<evidence type="ECO:0000313" key="1">
    <source>
        <dbReference type="EMBL" id="CEM60939.1"/>
    </source>
</evidence>
<protein>
    <submittedName>
        <fullName evidence="1">Uncharacterized protein</fullName>
    </submittedName>
</protein>